<keyword evidence="2 4" id="KW-0808">Transferase</keyword>
<dbReference type="InterPro" id="IPR050406">
    <property type="entry name" value="FGGY_Carb_Kinase"/>
</dbReference>
<dbReference type="CDD" id="cd07808">
    <property type="entry name" value="ASKHA_NBD_FGGY_EcXK-like"/>
    <property type="match status" value="1"/>
</dbReference>
<dbReference type="GO" id="GO:0016301">
    <property type="term" value="F:kinase activity"/>
    <property type="evidence" value="ECO:0007669"/>
    <property type="project" value="UniProtKB-KW"/>
</dbReference>
<evidence type="ECO:0000256" key="4">
    <source>
        <dbReference type="RuleBase" id="RU003733"/>
    </source>
</evidence>
<evidence type="ECO:0000256" key="2">
    <source>
        <dbReference type="ARBA" id="ARBA00022679"/>
    </source>
</evidence>
<dbReference type="PANTHER" id="PTHR43095:SF5">
    <property type="entry name" value="XYLULOSE KINASE"/>
    <property type="match status" value="1"/>
</dbReference>
<dbReference type="InterPro" id="IPR000577">
    <property type="entry name" value="Carb_kinase_FGGY"/>
</dbReference>
<dbReference type="AlphaFoldDB" id="A0A916ZBQ1"/>
<dbReference type="EMBL" id="BMHP01000004">
    <property type="protein sequence ID" value="GGD86980.1"/>
    <property type="molecule type" value="Genomic_DNA"/>
</dbReference>
<reference evidence="7" key="1">
    <citation type="journal article" date="2014" name="Int. J. Syst. Evol. Microbiol.">
        <title>Complete genome sequence of Corynebacterium casei LMG S-19264T (=DSM 44701T), isolated from a smear-ripened cheese.</title>
        <authorList>
            <consortium name="US DOE Joint Genome Institute (JGI-PGF)"/>
            <person name="Walter F."/>
            <person name="Albersmeier A."/>
            <person name="Kalinowski J."/>
            <person name="Ruckert C."/>
        </authorList>
    </citation>
    <scope>NUCLEOTIDE SEQUENCE</scope>
    <source>
        <strain evidence="7">CGMCC 1.15178</strain>
    </source>
</reference>
<dbReference type="Gene3D" id="3.30.420.40">
    <property type="match status" value="2"/>
</dbReference>
<dbReference type="SUPFAM" id="SSF53067">
    <property type="entry name" value="Actin-like ATPase domain"/>
    <property type="match status" value="2"/>
</dbReference>
<evidence type="ECO:0000256" key="1">
    <source>
        <dbReference type="ARBA" id="ARBA00009156"/>
    </source>
</evidence>
<dbReference type="InterPro" id="IPR018483">
    <property type="entry name" value="Carb_kinase_FGGY_CS"/>
</dbReference>
<proteinExistence type="inferred from homology"/>
<dbReference type="PIRSF" id="PIRSF000538">
    <property type="entry name" value="GlpK"/>
    <property type="match status" value="1"/>
</dbReference>
<name>A0A916ZBQ1_9BACL</name>
<comment type="similarity">
    <text evidence="1 4">Belongs to the FGGY kinase family.</text>
</comment>
<dbReference type="InterPro" id="IPR018485">
    <property type="entry name" value="FGGY_C"/>
</dbReference>
<comment type="caution">
    <text evidence="7">The sequence shown here is derived from an EMBL/GenBank/DDBJ whole genome shotgun (WGS) entry which is preliminary data.</text>
</comment>
<evidence type="ECO:0000259" key="5">
    <source>
        <dbReference type="Pfam" id="PF00370"/>
    </source>
</evidence>
<sequence length="477" mass="51122">MSIYVGVDIGTSGVRAVAFSDRGETIAEGRCALHTEYSEGAQAQQRPTEWLDGAVAAMRALADQLGERIGSVRAIGLTGQCPSFTLLRPDGQLFHTGYIYQDNRAIRESELLIDTFGAAEIHRRTGEAPSPFYVLPKLLWLLEHDPESLAPGSAILQPRDAVGWHLTGTIATDPTHAACTLAFDIHAGEWAWDWLERLGLKELHWPNIVPSCESLGMLTAEAAAATGFPAGIPVVNGAADSLCAVYGAQAAEAGVLFDVSGTSTCLHMAIPHPVSDYAINTYPHVEEGAWIAEVGINTTGAALNWVAGLFGRTHRQLLDEASGIPAGADNLLFLPHLAGGERDDPGRPGAFVGLHMGHTPGHLARAVLEGVALALRQRITLLERSGYPVHTVVVSGGGARSGLWNQIKSDVFGLRLSALAEPDSTALGAAMTAYRYRNSEPMRVAGNRIEYNPDLSKQTIYASHFARFCELEERLKP</sequence>
<dbReference type="Proteomes" id="UP000612456">
    <property type="component" value="Unassembled WGS sequence"/>
</dbReference>
<dbReference type="PROSITE" id="PS00445">
    <property type="entry name" value="FGGY_KINASES_2"/>
    <property type="match status" value="1"/>
</dbReference>
<evidence type="ECO:0000313" key="7">
    <source>
        <dbReference type="EMBL" id="GGD86980.1"/>
    </source>
</evidence>
<feature type="domain" description="Carbohydrate kinase FGGY N-terminal" evidence="5">
    <location>
        <begin position="3"/>
        <end position="247"/>
    </location>
</feature>
<evidence type="ECO:0000256" key="3">
    <source>
        <dbReference type="ARBA" id="ARBA00022777"/>
    </source>
</evidence>
<organism evidence="7 8">
    <name type="scientific">Paenibacillus nasutitermitis</name>
    <dbReference type="NCBI Taxonomy" id="1652958"/>
    <lineage>
        <taxon>Bacteria</taxon>
        <taxon>Bacillati</taxon>
        <taxon>Bacillota</taxon>
        <taxon>Bacilli</taxon>
        <taxon>Bacillales</taxon>
        <taxon>Paenibacillaceae</taxon>
        <taxon>Paenibacillus</taxon>
    </lineage>
</organism>
<dbReference type="InterPro" id="IPR018484">
    <property type="entry name" value="FGGY_N"/>
</dbReference>
<dbReference type="InterPro" id="IPR043129">
    <property type="entry name" value="ATPase_NBD"/>
</dbReference>
<feature type="domain" description="Carbohydrate kinase FGGY C-terminal" evidence="6">
    <location>
        <begin position="259"/>
        <end position="433"/>
    </location>
</feature>
<keyword evidence="8" id="KW-1185">Reference proteome</keyword>
<accession>A0A916ZBQ1</accession>
<dbReference type="PANTHER" id="PTHR43095">
    <property type="entry name" value="SUGAR KINASE"/>
    <property type="match status" value="1"/>
</dbReference>
<dbReference type="RefSeq" id="WP_188996519.1">
    <property type="nucleotide sequence ID" value="NZ_BMHP01000004.1"/>
</dbReference>
<dbReference type="GO" id="GO:0016773">
    <property type="term" value="F:phosphotransferase activity, alcohol group as acceptor"/>
    <property type="evidence" value="ECO:0007669"/>
    <property type="project" value="InterPro"/>
</dbReference>
<protein>
    <submittedName>
        <fullName evidence="7">Xylulokinase</fullName>
    </submittedName>
</protein>
<dbReference type="GO" id="GO:0005975">
    <property type="term" value="P:carbohydrate metabolic process"/>
    <property type="evidence" value="ECO:0007669"/>
    <property type="project" value="InterPro"/>
</dbReference>
<gene>
    <name evidence="7" type="ORF">GCM10010911_51770</name>
</gene>
<dbReference type="Pfam" id="PF00370">
    <property type="entry name" value="FGGY_N"/>
    <property type="match status" value="1"/>
</dbReference>
<dbReference type="Pfam" id="PF02782">
    <property type="entry name" value="FGGY_C"/>
    <property type="match status" value="1"/>
</dbReference>
<evidence type="ECO:0000259" key="6">
    <source>
        <dbReference type="Pfam" id="PF02782"/>
    </source>
</evidence>
<keyword evidence="3 4" id="KW-0418">Kinase</keyword>
<reference evidence="7" key="2">
    <citation type="submission" date="2020-09" db="EMBL/GenBank/DDBJ databases">
        <authorList>
            <person name="Sun Q."/>
            <person name="Zhou Y."/>
        </authorList>
    </citation>
    <scope>NUCLEOTIDE SEQUENCE</scope>
    <source>
        <strain evidence="7">CGMCC 1.15178</strain>
    </source>
</reference>
<evidence type="ECO:0000313" key="8">
    <source>
        <dbReference type="Proteomes" id="UP000612456"/>
    </source>
</evidence>